<dbReference type="GO" id="GO:0009307">
    <property type="term" value="P:DNA restriction-modification system"/>
    <property type="evidence" value="ECO:0007669"/>
    <property type="project" value="UniProtKB-KW"/>
</dbReference>
<keyword evidence="5" id="KW-0680">Restriction system</keyword>
<dbReference type="PANTHER" id="PTHR33841">
    <property type="entry name" value="DNA METHYLTRANSFERASE YEEA-RELATED"/>
    <property type="match status" value="1"/>
</dbReference>
<evidence type="ECO:0000256" key="6">
    <source>
        <dbReference type="ARBA" id="ARBA00023125"/>
    </source>
</evidence>
<dbReference type="InterPro" id="IPR029063">
    <property type="entry name" value="SAM-dependent_MTases_sf"/>
</dbReference>
<protein>
    <recommendedName>
        <fullName evidence="1">site-specific DNA-methyltransferase (adenine-specific)</fullName>
        <ecNumber evidence="1">2.1.1.72</ecNumber>
    </recommendedName>
</protein>
<keyword evidence="6" id="KW-0238">DNA-binding</keyword>
<accession>A0A5T1QUT1</accession>
<dbReference type="InterPro" id="IPR050953">
    <property type="entry name" value="N4_N6_ade-DNA_methylase"/>
</dbReference>
<evidence type="ECO:0000313" key="9">
    <source>
        <dbReference type="EMBL" id="EAL4185068.1"/>
    </source>
</evidence>
<name>A0A5T1QUT1_CAMCO</name>
<dbReference type="SUPFAM" id="SSF53335">
    <property type="entry name" value="S-adenosyl-L-methionine-dependent methyltransferases"/>
    <property type="match status" value="1"/>
</dbReference>
<evidence type="ECO:0000256" key="4">
    <source>
        <dbReference type="ARBA" id="ARBA00022691"/>
    </source>
</evidence>
<dbReference type="Pfam" id="PF07669">
    <property type="entry name" value="Eco57I"/>
    <property type="match status" value="1"/>
</dbReference>
<evidence type="ECO:0000259" key="8">
    <source>
        <dbReference type="Pfam" id="PF07669"/>
    </source>
</evidence>
<dbReference type="PRINTS" id="PR00507">
    <property type="entry name" value="N12N6MTFRASE"/>
</dbReference>
<keyword evidence="3 9" id="KW-0808">Transferase</keyword>
<evidence type="ECO:0000256" key="2">
    <source>
        <dbReference type="ARBA" id="ARBA00022603"/>
    </source>
</evidence>
<dbReference type="GO" id="GO:0003677">
    <property type="term" value="F:DNA binding"/>
    <property type="evidence" value="ECO:0007669"/>
    <property type="project" value="UniProtKB-KW"/>
</dbReference>
<dbReference type="PANTHER" id="PTHR33841:SF6">
    <property type="entry name" value="TYPE II METHYLTRANSFERASE M.HINDII"/>
    <property type="match status" value="1"/>
</dbReference>
<keyword evidence="4" id="KW-0949">S-adenosyl-L-methionine</keyword>
<evidence type="ECO:0000256" key="7">
    <source>
        <dbReference type="ARBA" id="ARBA00047942"/>
    </source>
</evidence>
<dbReference type="Gene3D" id="3.40.50.150">
    <property type="entry name" value="Vaccinia Virus protein VP39"/>
    <property type="match status" value="1"/>
</dbReference>
<dbReference type="InterPro" id="IPR011639">
    <property type="entry name" value="MethylTrfase_TaqI-like_dom"/>
</dbReference>
<reference evidence="9" key="1">
    <citation type="submission" date="2018-05" db="EMBL/GenBank/DDBJ databases">
        <authorList>
            <consortium name="GenomeTrakr network: Whole genome sequencing for foodborne pathogen traceback"/>
        </authorList>
    </citation>
    <scope>NUCLEOTIDE SEQUENCE</scope>
    <source>
        <strain evidence="9">NC_C6641</strain>
    </source>
</reference>
<evidence type="ECO:0000256" key="1">
    <source>
        <dbReference type="ARBA" id="ARBA00011900"/>
    </source>
</evidence>
<evidence type="ECO:0000256" key="3">
    <source>
        <dbReference type="ARBA" id="ARBA00022679"/>
    </source>
</evidence>
<dbReference type="EC" id="2.1.1.72" evidence="1"/>
<dbReference type="GO" id="GO:0032259">
    <property type="term" value="P:methylation"/>
    <property type="evidence" value="ECO:0007669"/>
    <property type="project" value="UniProtKB-KW"/>
</dbReference>
<gene>
    <name evidence="9" type="ORF">CYT24_03875</name>
</gene>
<proteinExistence type="predicted"/>
<dbReference type="PROSITE" id="PS00092">
    <property type="entry name" value="N6_MTASE"/>
    <property type="match status" value="1"/>
</dbReference>
<sequence>MHIFILKDTLMNTFNVKELGQVFTPQYIVSDMMNLIQNNGRFLEPSCGDGAFFKNLPSNKVGIEIDKNVINDKQILNIDFFNYPLNEKFDTIVGNPPYVKYQDIKIETKILLKIYNQIFDERSNLYLFFIYKCILHLKDKGELIFITPRDFLKSTSSIKLNNFLFSQGSITDFIDLGDKKIFKSAQPNCAIWRFEKGNFKRNTNCLKEFNCINGQILFTKTHYFIPFSKLFFVKVGAVSGADQIFTNEKFGNMEFVCSSTKKTKKTKKMIYGIYGKTCKYLIQNKEILLTRKIKKFNENNWWQWGRDYYKSDLERIYVNTKTRNKNPFFINDCKAYDGSILAIFPKFKCDKKLLQEICDKLNEIDWEELGFVCDGRFLFSQRSLENCLLNENFKDFLKFS</sequence>
<evidence type="ECO:0000256" key="5">
    <source>
        <dbReference type="ARBA" id="ARBA00022747"/>
    </source>
</evidence>
<organism evidence="9">
    <name type="scientific">Campylobacter coli</name>
    <dbReference type="NCBI Taxonomy" id="195"/>
    <lineage>
        <taxon>Bacteria</taxon>
        <taxon>Pseudomonadati</taxon>
        <taxon>Campylobacterota</taxon>
        <taxon>Epsilonproteobacteria</taxon>
        <taxon>Campylobacterales</taxon>
        <taxon>Campylobacteraceae</taxon>
        <taxon>Campylobacter</taxon>
    </lineage>
</organism>
<dbReference type="EMBL" id="AACOBW010000004">
    <property type="protein sequence ID" value="EAL4185068.1"/>
    <property type="molecule type" value="Genomic_DNA"/>
</dbReference>
<keyword evidence="2 9" id="KW-0489">Methyltransferase</keyword>
<dbReference type="GO" id="GO:0009007">
    <property type="term" value="F:site-specific DNA-methyltransferase (adenine-specific) activity"/>
    <property type="evidence" value="ECO:0007669"/>
    <property type="project" value="UniProtKB-EC"/>
</dbReference>
<feature type="domain" description="Type II methyltransferase M.TaqI-like" evidence="8">
    <location>
        <begin position="65"/>
        <end position="182"/>
    </location>
</feature>
<dbReference type="InterPro" id="IPR002052">
    <property type="entry name" value="DNA_methylase_N6_adenine_CS"/>
</dbReference>
<dbReference type="AlphaFoldDB" id="A0A5T1QUT1"/>
<comment type="catalytic activity">
    <reaction evidence="7">
        <text>a 2'-deoxyadenosine in DNA + S-adenosyl-L-methionine = an N(6)-methyl-2'-deoxyadenosine in DNA + S-adenosyl-L-homocysteine + H(+)</text>
        <dbReference type="Rhea" id="RHEA:15197"/>
        <dbReference type="Rhea" id="RHEA-COMP:12418"/>
        <dbReference type="Rhea" id="RHEA-COMP:12419"/>
        <dbReference type="ChEBI" id="CHEBI:15378"/>
        <dbReference type="ChEBI" id="CHEBI:57856"/>
        <dbReference type="ChEBI" id="CHEBI:59789"/>
        <dbReference type="ChEBI" id="CHEBI:90615"/>
        <dbReference type="ChEBI" id="CHEBI:90616"/>
        <dbReference type="EC" id="2.1.1.72"/>
    </reaction>
</comment>
<comment type="caution">
    <text evidence="9">The sequence shown here is derived from an EMBL/GenBank/DDBJ whole genome shotgun (WGS) entry which is preliminary data.</text>
</comment>